<keyword evidence="8" id="KW-0732">Signal</keyword>
<evidence type="ECO:0000256" key="3">
    <source>
        <dbReference type="ARBA" id="ARBA00022692"/>
    </source>
</evidence>
<evidence type="ECO:0000256" key="2">
    <source>
        <dbReference type="ARBA" id="ARBA00006244"/>
    </source>
</evidence>
<feature type="transmembrane region" description="Helical" evidence="7">
    <location>
        <begin position="336"/>
        <end position="360"/>
    </location>
</feature>
<evidence type="ECO:0000256" key="6">
    <source>
        <dbReference type="ARBA" id="ARBA00049737"/>
    </source>
</evidence>
<gene>
    <name evidence="10" type="ORF">ECRASSUSDP1_LOCUS11475</name>
</gene>
<feature type="transmembrane region" description="Helical" evidence="7">
    <location>
        <begin position="203"/>
        <end position="219"/>
    </location>
</feature>
<proteinExistence type="inferred from homology"/>
<feature type="transmembrane region" description="Helical" evidence="7">
    <location>
        <begin position="257"/>
        <end position="276"/>
    </location>
</feature>
<feature type="domain" description="TM7S3/TM198-like" evidence="9">
    <location>
        <begin position="207"/>
        <end position="401"/>
    </location>
</feature>
<evidence type="ECO:0000256" key="1">
    <source>
        <dbReference type="ARBA" id="ARBA00004141"/>
    </source>
</evidence>
<dbReference type="SUPFAM" id="SSF50911">
    <property type="entry name" value="Mannose 6-phosphate receptor domain"/>
    <property type="match status" value="1"/>
</dbReference>
<dbReference type="PANTHER" id="PTHR31247:SF5">
    <property type="entry name" value="DUF4203 DOMAIN-CONTAINING PROTEIN"/>
    <property type="match status" value="1"/>
</dbReference>
<evidence type="ECO:0000259" key="9">
    <source>
        <dbReference type="Pfam" id="PF13886"/>
    </source>
</evidence>
<protein>
    <recommendedName>
        <fullName evidence="6">Transmembrane protein 198</fullName>
    </recommendedName>
</protein>
<feature type="transmembrane region" description="Helical" evidence="7">
    <location>
        <begin position="312"/>
        <end position="331"/>
    </location>
</feature>
<sequence length="419" mass="47365">MKATSIILLSCILAIAIAGELREHLASQFSVKCVHTLGFTFFNLEPLKKKGDGEFYTVRRELSDGKEYEVNFDFCETLPEVRACKDVNPMAVEYDVQEEFSNSCRQLTKHQGKNKETTLENTEGEDSDQFIEIVHTSSLNCKNDEKFGITFEIFCDEEKKEIPEFVENPSRSSDCRPVFRTHHYGGCKVGDLNALWRFVESNSIIFGIVAMFIGLYNLVLGRKFIKPTIGLIMLITVVAVIMFVFYVIFLPRDTAKWVGWLILSISIVLGGIAGFFSSKLVRIGVIVLGFWAGVGIGLLLNNLIFFRINHVSVLWVLMGVFGLAFAIMSFFWYNYIVIICTSILGSYFFVRGIALMAGGYPNEFTIYGNIASKTFEGMPATFWVYVASMVVACALGIFIQIKIKRRENKPETDDVYKRV</sequence>
<comment type="subcellular location">
    <subcellularLocation>
        <location evidence="1">Membrane</location>
        <topology evidence="1">Multi-pass membrane protein</topology>
    </subcellularLocation>
</comment>
<dbReference type="InterPro" id="IPR025256">
    <property type="entry name" value="TM7S3/TM198-like_dom"/>
</dbReference>
<feature type="transmembrane region" description="Helical" evidence="7">
    <location>
        <begin position="283"/>
        <end position="306"/>
    </location>
</feature>
<keyword evidence="5 7" id="KW-0472">Membrane</keyword>
<dbReference type="Proteomes" id="UP001295684">
    <property type="component" value="Unassembled WGS sequence"/>
</dbReference>
<dbReference type="GO" id="GO:0005886">
    <property type="term" value="C:plasma membrane"/>
    <property type="evidence" value="ECO:0007669"/>
    <property type="project" value="TreeGrafter"/>
</dbReference>
<comment type="caution">
    <text evidence="10">The sequence shown here is derived from an EMBL/GenBank/DDBJ whole genome shotgun (WGS) entry which is preliminary data.</text>
</comment>
<keyword evidence="11" id="KW-1185">Reference proteome</keyword>
<dbReference type="Gene3D" id="2.70.130.10">
    <property type="entry name" value="Mannose-6-phosphate receptor binding domain"/>
    <property type="match status" value="1"/>
</dbReference>
<name>A0AAD1XFP6_EUPCR</name>
<evidence type="ECO:0000256" key="5">
    <source>
        <dbReference type="ARBA" id="ARBA00023136"/>
    </source>
</evidence>
<accession>A0AAD1XFP6</accession>
<comment type="similarity">
    <text evidence="2">Belongs to the TMEM198 family.</text>
</comment>
<feature type="transmembrane region" description="Helical" evidence="7">
    <location>
        <begin position="231"/>
        <end position="251"/>
    </location>
</feature>
<evidence type="ECO:0000256" key="4">
    <source>
        <dbReference type="ARBA" id="ARBA00022989"/>
    </source>
</evidence>
<evidence type="ECO:0000256" key="8">
    <source>
        <dbReference type="SAM" id="SignalP"/>
    </source>
</evidence>
<evidence type="ECO:0000313" key="10">
    <source>
        <dbReference type="EMBL" id="CAI2370167.1"/>
    </source>
</evidence>
<feature type="signal peptide" evidence="8">
    <location>
        <begin position="1"/>
        <end position="18"/>
    </location>
</feature>
<feature type="transmembrane region" description="Helical" evidence="7">
    <location>
        <begin position="380"/>
        <end position="399"/>
    </location>
</feature>
<dbReference type="EMBL" id="CAMPGE010011331">
    <property type="protein sequence ID" value="CAI2370167.1"/>
    <property type="molecule type" value="Genomic_DNA"/>
</dbReference>
<keyword evidence="3 7" id="KW-0812">Transmembrane</keyword>
<evidence type="ECO:0000313" key="11">
    <source>
        <dbReference type="Proteomes" id="UP001295684"/>
    </source>
</evidence>
<organism evidence="10 11">
    <name type="scientific">Euplotes crassus</name>
    <dbReference type="NCBI Taxonomy" id="5936"/>
    <lineage>
        <taxon>Eukaryota</taxon>
        <taxon>Sar</taxon>
        <taxon>Alveolata</taxon>
        <taxon>Ciliophora</taxon>
        <taxon>Intramacronucleata</taxon>
        <taxon>Spirotrichea</taxon>
        <taxon>Hypotrichia</taxon>
        <taxon>Euplotida</taxon>
        <taxon>Euplotidae</taxon>
        <taxon>Moneuplotes</taxon>
    </lineage>
</organism>
<keyword evidence="4 7" id="KW-1133">Transmembrane helix</keyword>
<reference evidence="10" key="1">
    <citation type="submission" date="2023-07" db="EMBL/GenBank/DDBJ databases">
        <authorList>
            <consortium name="AG Swart"/>
            <person name="Singh M."/>
            <person name="Singh A."/>
            <person name="Seah K."/>
            <person name="Emmerich C."/>
        </authorList>
    </citation>
    <scope>NUCLEOTIDE SEQUENCE</scope>
    <source>
        <strain evidence="10">DP1</strain>
    </source>
</reference>
<dbReference type="Pfam" id="PF13886">
    <property type="entry name" value="TM7S3_TM198"/>
    <property type="match status" value="1"/>
</dbReference>
<feature type="chain" id="PRO_5042024278" description="Transmembrane protein 198" evidence="8">
    <location>
        <begin position="19"/>
        <end position="419"/>
    </location>
</feature>
<dbReference type="PANTHER" id="PTHR31247">
    <property type="entry name" value="TRANSMEMBRANE PROTEIN 198 FAMILY MEMBER"/>
    <property type="match status" value="1"/>
</dbReference>
<dbReference type="InterPro" id="IPR040236">
    <property type="entry name" value="TMEM198"/>
</dbReference>
<dbReference type="AlphaFoldDB" id="A0AAD1XFP6"/>
<dbReference type="InterPro" id="IPR009011">
    <property type="entry name" value="Man6P_isomerase_rcpt-bd_dom_sf"/>
</dbReference>
<evidence type="ECO:0000256" key="7">
    <source>
        <dbReference type="SAM" id="Phobius"/>
    </source>
</evidence>